<proteinExistence type="predicted"/>
<dbReference type="Proteomes" id="UP000672657">
    <property type="component" value="Unassembled WGS sequence"/>
</dbReference>
<protein>
    <submittedName>
        <fullName evidence="2">Uncharacterized protein</fullName>
    </submittedName>
</protein>
<sequence length="60" mass="7172">MGEWSEYFEDFPEENPANYDKNGRFDPNGRFRKEQSQQELANRRLDEVLRKKGVPQGRPN</sequence>
<gene>
    <name evidence="2" type="ORF">LMG26411_03298</name>
</gene>
<dbReference type="EMBL" id="CAJPVI010000019">
    <property type="protein sequence ID" value="CAG2148295.1"/>
    <property type="molecule type" value="Genomic_DNA"/>
</dbReference>
<reference evidence="2 3" key="1">
    <citation type="submission" date="2021-03" db="EMBL/GenBank/DDBJ databases">
        <authorList>
            <person name="Peeters C."/>
        </authorList>
    </citation>
    <scope>NUCLEOTIDE SEQUENCE [LARGE SCALE GENOMIC DNA]</scope>
    <source>
        <strain evidence="2 3">LMG 26411</strain>
    </source>
</reference>
<dbReference type="RefSeq" id="WP_211954462.1">
    <property type="nucleotide sequence ID" value="NZ_CAJPVI010000019.1"/>
</dbReference>
<accession>A0ABM8TIC2</accession>
<evidence type="ECO:0000256" key="1">
    <source>
        <dbReference type="SAM" id="MobiDB-lite"/>
    </source>
</evidence>
<name>A0ABM8TIC2_9BURK</name>
<evidence type="ECO:0000313" key="3">
    <source>
        <dbReference type="Proteomes" id="UP000672657"/>
    </source>
</evidence>
<organism evidence="2 3">
    <name type="scientific">Cupriavidus numazuensis</name>
    <dbReference type="NCBI Taxonomy" id="221992"/>
    <lineage>
        <taxon>Bacteria</taxon>
        <taxon>Pseudomonadati</taxon>
        <taxon>Pseudomonadota</taxon>
        <taxon>Betaproteobacteria</taxon>
        <taxon>Burkholderiales</taxon>
        <taxon>Burkholderiaceae</taxon>
        <taxon>Cupriavidus</taxon>
    </lineage>
</organism>
<feature type="compositionally biased region" description="Basic and acidic residues" evidence="1">
    <location>
        <begin position="21"/>
        <end position="50"/>
    </location>
</feature>
<feature type="compositionally biased region" description="Acidic residues" evidence="1">
    <location>
        <begin position="1"/>
        <end position="13"/>
    </location>
</feature>
<feature type="region of interest" description="Disordered" evidence="1">
    <location>
        <begin position="1"/>
        <end position="60"/>
    </location>
</feature>
<comment type="caution">
    <text evidence="2">The sequence shown here is derived from an EMBL/GenBank/DDBJ whole genome shotgun (WGS) entry which is preliminary data.</text>
</comment>
<evidence type="ECO:0000313" key="2">
    <source>
        <dbReference type="EMBL" id="CAG2148295.1"/>
    </source>
</evidence>
<keyword evidence="3" id="KW-1185">Reference proteome</keyword>